<dbReference type="PANTHER" id="PTHR10788">
    <property type="entry name" value="TREHALOSE-6-PHOSPHATE SYNTHASE"/>
    <property type="match status" value="1"/>
</dbReference>
<organism evidence="2 3">
    <name type="scientific">Streptosporangium pseudovulgare</name>
    <dbReference type="NCBI Taxonomy" id="35765"/>
    <lineage>
        <taxon>Bacteria</taxon>
        <taxon>Bacillati</taxon>
        <taxon>Actinomycetota</taxon>
        <taxon>Actinomycetes</taxon>
        <taxon>Streptosporangiales</taxon>
        <taxon>Streptosporangiaceae</taxon>
        <taxon>Streptosporangium</taxon>
    </lineage>
</organism>
<evidence type="ECO:0000313" key="2">
    <source>
        <dbReference type="EMBL" id="GGP84014.1"/>
    </source>
</evidence>
<dbReference type="CDD" id="cd03788">
    <property type="entry name" value="GT20_TPS"/>
    <property type="match status" value="1"/>
</dbReference>
<dbReference type="Gene3D" id="3.40.50.2000">
    <property type="entry name" value="Glycogen Phosphorylase B"/>
    <property type="match status" value="2"/>
</dbReference>
<dbReference type="InterPro" id="IPR001830">
    <property type="entry name" value="Glyco_trans_20"/>
</dbReference>
<dbReference type="RefSeq" id="WP_189245363.1">
    <property type="nucleotide sequence ID" value="NZ_BMQJ01000002.1"/>
</dbReference>
<evidence type="ECO:0000313" key="3">
    <source>
        <dbReference type="Proteomes" id="UP000611554"/>
    </source>
</evidence>
<dbReference type="EMBL" id="BMQJ01000002">
    <property type="protein sequence ID" value="GGP84014.1"/>
    <property type="molecule type" value="Genomic_DNA"/>
</dbReference>
<protein>
    <submittedName>
        <fullName evidence="2">Trehalose-6-phosphate synthase</fullName>
    </submittedName>
</protein>
<comment type="caution">
    <text evidence="2">The sequence shown here is derived from an EMBL/GenBank/DDBJ whole genome shotgun (WGS) entry which is preliminary data.</text>
</comment>
<comment type="similarity">
    <text evidence="1">Belongs to the glycosyltransferase 20 family.</text>
</comment>
<gene>
    <name evidence="2" type="primary">otsA</name>
    <name evidence="2" type="ORF">GCM10010140_11240</name>
</gene>
<accession>A0ABQ2QJ39</accession>
<keyword evidence="3" id="KW-1185">Reference proteome</keyword>
<sequence length="458" mass="51926">MRGRSSFLIVANRLPVDRVGEGTWRRSPGGLVTAIAPVLQRREGAWIGWPGSPDERLDPFDHDGMHLIPVPLSASEVELYYEGFSNATLWPLYHDVVAPPVYSRVLWDAYRTVNERFARAAAEEAAENAVVWIQDYQLQLVPAMLRELRPDLRIGFFLHIPFPPGELFYQLPWRRELLEGLLGADLVGFQRPGGASNFIRLCRRLLGLQHQKNEIHLEDGRVVRAAAFPISVDFGEFDSLVRQPHIVERAKEIRSELGDPECVLLGVDRLDYTKGIGQRLKAFGELLREGSIKPGEAAFVQIATPSRERVEEYMRLRDSIELQVGRINGEQGELGMQPVQYMHQSYGRDELAALYLAADVMVVTPLRDGMNLVAKEYISCRHDLRGALVLSEFAGAADELRQAFLVNPYDIDGLKRAMLAAMRATPHDLSRRMRSLRRRISTYDVDRWAKDFLADLES</sequence>
<reference evidence="3" key="1">
    <citation type="journal article" date="2019" name="Int. J. Syst. Evol. Microbiol.">
        <title>The Global Catalogue of Microorganisms (GCM) 10K type strain sequencing project: providing services to taxonomists for standard genome sequencing and annotation.</title>
        <authorList>
            <consortium name="The Broad Institute Genomics Platform"/>
            <consortium name="The Broad Institute Genome Sequencing Center for Infectious Disease"/>
            <person name="Wu L."/>
            <person name="Ma J."/>
        </authorList>
    </citation>
    <scope>NUCLEOTIDE SEQUENCE [LARGE SCALE GENOMIC DNA]</scope>
    <source>
        <strain evidence="3">JCM 3115</strain>
    </source>
</reference>
<dbReference type="Proteomes" id="UP000611554">
    <property type="component" value="Unassembled WGS sequence"/>
</dbReference>
<name>A0ABQ2QJ39_9ACTN</name>
<evidence type="ECO:0000256" key="1">
    <source>
        <dbReference type="ARBA" id="ARBA00008799"/>
    </source>
</evidence>
<dbReference type="Pfam" id="PF00982">
    <property type="entry name" value="Glyco_transf_20"/>
    <property type="match status" value="1"/>
</dbReference>
<proteinExistence type="inferred from homology"/>
<dbReference type="PANTHER" id="PTHR10788:SF106">
    <property type="entry name" value="BCDNA.GH08860"/>
    <property type="match status" value="1"/>
</dbReference>
<dbReference type="SUPFAM" id="SSF53756">
    <property type="entry name" value="UDP-Glycosyltransferase/glycogen phosphorylase"/>
    <property type="match status" value="1"/>
</dbReference>